<reference evidence="1" key="1">
    <citation type="journal article" date="2014" name="Int. J. Syst. Evol. Microbiol.">
        <title>Complete genome sequence of Corynebacterium casei LMG S-19264T (=DSM 44701T), isolated from a smear-ripened cheese.</title>
        <authorList>
            <consortium name="US DOE Joint Genome Institute (JGI-PGF)"/>
            <person name="Walter F."/>
            <person name="Albersmeier A."/>
            <person name="Kalinowski J."/>
            <person name="Ruckert C."/>
        </authorList>
    </citation>
    <scope>NUCLEOTIDE SEQUENCE</scope>
    <source>
        <strain evidence="1">JCM 14371</strain>
    </source>
</reference>
<evidence type="ECO:0000313" key="1">
    <source>
        <dbReference type="EMBL" id="GGJ65383.1"/>
    </source>
</evidence>
<accession>A0A917P7H7</accession>
<gene>
    <name evidence="1" type="ORF">GCM10008939_06630</name>
</gene>
<name>A0A917P7H7_9DEIO</name>
<dbReference type="Gene3D" id="2.40.50.90">
    <property type="match status" value="1"/>
</dbReference>
<evidence type="ECO:0000313" key="2">
    <source>
        <dbReference type="Proteomes" id="UP000635726"/>
    </source>
</evidence>
<dbReference type="InterPro" id="IPR035437">
    <property type="entry name" value="SNase_OB-fold_sf"/>
</dbReference>
<dbReference type="SUPFAM" id="SSF50199">
    <property type="entry name" value="Staphylococcal nuclease"/>
    <property type="match status" value="1"/>
</dbReference>
<dbReference type="AlphaFoldDB" id="A0A917P7H7"/>
<keyword evidence="2" id="KW-1185">Reference proteome</keyword>
<reference evidence="1" key="2">
    <citation type="submission" date="2020-09" db="EMBL/GenBank/DDBJ databases">
        <authorList>
            <person name="Sun Q."/>
            <person name="Ohkuma M."/>
        </authorList>
    </citation>
    <scope>NUCLEOTIDE SEQUENCE</scope>
    <source>
        <strain evidence="1">JCM 14371</strain>
    </source>
</reference>
<dbReference type="Proteomes" id="UP000635726">
    <property type="component" value="Unassembled WGS sequence"/>
</dbReference>
<dbReference type="EMBL" id="BMOE01000001">
    <property type="protein sequence ID" value="GGJ65383.1"/>
    <property type="molecule type" value="Genomic_DNA"/>
</dbReference>
<protein>
    <submittedName>
        <fullName evidence="1">Uncharacterized protein</fullName>
    </submittedName>
</protein>
<comment type="caution">
    <text evidence="1">The sequence shown here is derived from an EMBL/GenBank/DDBJ whole genome shotgun (WGS) entry which is preliminary data.</text>
</comment>
<proteinExistence type="predicted"/>
<sequence length="199" mass="21016">MLLAALLASGWGGAVSTCVYSGGQSLCFDLSNPVDLRLYREYVQRRVEAATPKAGIFDGPMATPQTVTAPDLPYPDPSNLTAFRVDRALDGVTLLGNMSFVPTRVRLAGIEILPGAEAEAAKVMKAFASPGTGVSLELTGRYENGVRTAYVWQLGTLMNLLLVERGLAKPSESGTQYVGELDVAAAFSSQAGTGMNKPK</sequence>
<organism evidence="1 2">
    <name type="scientific">Deinococcus aquiradiocola</name>
    <dbReference type="NCBI Taxonomy" id="393059"/>
    <lineage>
        <taxon>Bacteria</taxon>
        <taxon>Thermotogati</taxon>
        <taxon>Deinococcota</taxon>
        <taxon>Deinococci</taxon>
        <taxon>Deinococcales</taxon>
        <taxon>Deinococcaceae</taxon>
        <taxon>Deinococcus</taxon>
    </lineage>
</organism>